<evidence type="ECO:0000256" key="1">
    <source>
        <dbReference type="SAM" id="MobiDB-lite"/>
    </source>
</evidence>
<feature type="region of interest" description="Disordered" evidence="1">
    <location>
        <begin position="67"/>
        <end position="128"/>
    </location>
</feature>
<dbReference type="PANTHER" id="PTHR15439:SF16">
    <property type="entry name" value="OS03G0335100 PROTEIN"/>
    <property type="match status" value="1"/>
</dbReference>
<sequence length="224" mass="23934">MCKKVMADAVVTARCCFDSFCDACIRAHVIAKSKCVCGAKASADDLIPNKSLRLTIANMLLATKASGGSENQKSSAGSNEEATSSQSQVITARSEQGNGSASSSTSKNAAITPVVSESRTKQVTAESSLQTMAGDGYYPEQFGYYGAPLGPACYDPFFGGMPWPHDPYMYYGGAVPAYGDGYHPMAPVPAEDYHDGGHGRKRKMDPRFEEPGFKKRWSRSLVAV</sequence>
<dbReference type="Proteomes" id="UP001054889">
    <property type="component" value="Unassembled WGS sequence"/>
</dbReference>
<name>A0AAV5DC00_ELECO</name>
<dbReference type="Gene3D" id="3.30.40.10">
    <property type="entry name" value="Zinc/RING finger domain, C3HC4 (zinc finger)"/>
    <property type="match status" value="1"/>
</dbReference>
<gene>
    <name evidence="2" type="primary">ga25828</name>
    <name evidence="2" type="ORF">PR202_ga25828</name>
</gene>
<reference evidence="2" key="2">
    <citation type="submission" date="2021-12" db="EMBL/GenBank/DDBJ databases">
        <title>Resequencing data analysis of finger millet.</title>
        <authorList>
            <person name="Hatakeyama M."/>
            <person name="Aluri S."/>
            <person name="Balachadran M.T."/>
            <person name="Sivarajan S.R."/>
            <person name="Poveda L."/>
            <person name="Shimizu-Inatsugi R."/>
            <person name="Schlapbach R."/>
            <person name="Sreeman S.M."/>
            <person name="Shimizu K.K."/>
        </authorList>
    </citation>
    <scope>NUCLEOTIDE SEQUENCE</scope>
</reference>
<dbReference type="EMBL" id="BQKI01000015">
    <property type="protein sequence ID" value="GJN07951.1"/>
    <property type="molecule type" value="Genomic_DNA"/>
</dbReference>
<dbReference type="GO" id="GO:0006511">
    <property type="term" value="P:ubiquitin-dependent protein catabolic process"/>
    <property type="evidence" value="ECO:0007669"/>
    <property type="project" value="TreeGrafter"/>
</dbReference>
<dbReference type="GO" id="GO:0006397">
    <property type="term" value="P:mRNA processing"/>
    <property type="evidence" value="ECO:0007669"/>
    <property type="project" value="InterPro"/>
</dbReference>
<dbReference type="InterPro" id="IPR013083">
    <property type="entry name" value="Znf_RING/FYVE/PHD"/>
</dbReference>
<dbReference type="GO" id="GO:0061630">
    <property type="term" value="F:ubiquitin protein ligase activity"/>
    <property type="evidence" value="ECO:0007669"/>
    <property type="project" value="InterPro"/>
</dbReference>
<dbReference type="AlphaFoldDB" id="A0AAV5DC00"/>
<protein>
    <submittedName>
        <fullName evidence="2">Uncharacterized protein</fullName>
    </submittedName>
</protein>
<keyword evidence="3" id="KW-1185">Reference proteome</keyword>
<organism evidence="2 3">
    <name type="scientific">Eleusine coracana subsp. coracana</name>
    <dbReference type="NCBI Taxonomy" id="191504"/>
    <lineage>
        <taxon>Eukaryota</taxon>
        <taxon>Viridiplantae</taxon>
        <taxon>Streptophyta</taxon>
        <taxon>Embryophyta</taxon>
        <taxon>Tracheophyta</taxon>
        <taxon>Spermatophyta</taxon>
        <taxon>Magnoliopsida</taxon>
        <taxon>Liliopsida</taxon>
        <taxon>Poales</taxon>
        <taxon>Poaceae</taxon>
        <taxon>PACMAD clade</taxon>
        <taxon>Chloridoideae</taxon>
        <taxon>Cynodonteae</taxon>
        <taxon>Eleusininae</taxon>
        <taxon>Eleusine</taxon>
    </lineage>
</organism>
<dbReference type="GO" id="GO:0016567">
    <property type="term" value="P:protein ubiquitination"/>
    <property type="evidence" value="ECO:0007669"/>
    <property type="project" value="InterPro"/>
</dbReference>
<dbReference type="SUPFAM" id="SSF57850">
    <property type="entry name" value="RING/U-box"/>
    <property type="match status" value="1"/>
</dbReference>
<evidence type="ECO:0000313" key="2">
    <source>
        <dbReference type="EMBL" id="GJN07951.1"/>
    </source>
</evidence>
<comment type="caution">
    <text evidence="2">The sequence shown here is derived from an EMBL/GenBank/DDBJ whole genome shotgun (WGS) entry which is preliminary data.</text>
</comment>
<accession>A0AAV5DC00</accession>
<reference evidence="2" key="1">
    <citation type="journal article" date="2018" name="DNA Res.">
        <title>Multiple hybrid de novo genome assembly of finger millet, an orphan allotetraploid crop.</title>
        <authorList>
            <person name="Hatakeyama M."/>
            <person name="Aluri S."/>
            <person name="Balachadran M.T."/>
            <person name="Sivarajan S.R."/>
            <person name="Patrignani A."/>
            <person name="Gruter S."/>
            <person name="Poveda L."/>
            <person name="Shimizu-Inatsugi R."/>
            <person name="Baeten J."/>
            <person name="Francoijs K.J."/>
            <person name="Nataraja K.N."/>
            <person name="Reddy Y.A.N."/>
            <person name="Phadnis S."/>
            <person name="Ravikumar R.L."/>
            <person name="Schlapbach R."/>
            <person name="Sreeman S.M."/>
            <person name="Shimizu K.K."/>
        </authorList>
    </citation>
    <scope>NUCLEOTIDE SEQUENCE</scope>
</reference>
<dbReference type="InterPro" id="IPR033489">
    <property type="entry name" value="RBBP6"/>
</dbReference>
<dbReference type="PANTHER" id="PTHR15439">
    <property type="entry name" value="RETINOBLASTOMA-BINDING PROTEIN 6"/>
    <property type="match status" value="1"/>
</dbReference>
<evidence type="ECO:0000313" key="3">
    <source>
        <dbReference type="Proteomes" id="UP001054889"/>
    </source>
</evidence>
<dbReference type="GO" id="GO:0005634">
    <property type="term" value="C:nucleus"/>
    <property type="evidence" value="ECO:0007669"/>
    <property type="project" value="TreeGrafter"/>
</dbReference>
<proteinExistence type="predicted"/>